<dbReference type="OrthoDB" id="6095062at2759"/>
<keyword evidence="4" id="KW-1185">Reference proteome</keyword>
<comment type="caution">
    <text evidence="3">The sequence shown here is derived from an EMBL/GenBank/DDBJ whole genome shotgun (WGS) entry which is preliminary data.</text>
</comment>
<feature type="region of interest" description="Disordered" evidence="1">
    <location>
        <begin position="120"/>
        <end position="183"/>
    </location>
</feature>
<evidence type="ECO:0000313" key="3">
    <source>
        <dbReference type="EMBL" id="PVD29023.1"/>
    </source>
</evidence>
<sequence length="480" mass="53051">MLSDVGWNIVLVVVAVTLLVCVMVNIAMKGQMMHLDDSFVKEVSYLINTQKARINEAFSEVEGEAMTTRRKLEGRQGPKHLEKMLFTNNREEERLQRHLQELNNSSRLRGMELDREKVEVHNEMRLSRRRNSAPSLVIPPADSHAETTAAPESAPVASSLGPKPFARGAGPATSKSRQPAETDPANEYLLTEFKRVSEVIPNILNSLNRPEDKCAAGGDNQKRDNSRWKATLMAAGRRGSLAGVGGGAAPLTTPRLVPDEALTRAGTRETPGEPKIANIVNMIRKIKSLRGDMAANKRAELMRSKTTFKDLLKNIQEEESKGGDCDTYTDGACSLLRRKMYKARRASCPVLDVASVVASEASSITREAILQKRNSAPLPFASLATRPTPVLGRSSSSMALLGRLGSREAEGYRRALLQQEDRELTEMKVATEWRRYDQIRKRIGHFLHDVDNPARRASLPILPDSAVQEVELQDSTAPGK</sequence>
<evidence type="ECO:0000313" key="4">
    <source>
        <dbReference type="Proteomes" id="UP000245119"/>
    </source>
</evidence>
<name>A0A2T7P6K4_POMCA</name>
<reference evidence="3 4" key="1">
    <citation type="submission" date="2018-04" db="EMBL/GenBank/DDBJ databases">
        <title>The genome of golden apple snail Pomacea canaliculata provides insight into stress tolerance and invasive adaptation.</title>
        <authorList>
            <person name="Liu C."/>
            <person name="Liu B."/>
            <person name="Ren Y."/>
            <person name="Zhang Y."/>
            <person name="Wang H."/>
            <person name="Li S."/>
            <person name="Jiang F."/>
            <person name="Yin L."/>
            <person name="Zhang G."/>
            <person name="Qian W."/>
            <person name="Fan W."/>
        </authorList>
    </citation>
    <scope>NUCLEOTIDE SEQUENCE [LARGE SCALE GENOMIC DNA]</scope>
    <source>
        <strain evidence="3">SZHN2017</strain>
        <tissue evidence="3">Muscle</tissue>
    </source>
</reference>
<dbReference type="Proteomes" id="UP000245119">
    <property type="component" value="Linkage Group LG6"/>
</dbReference>
<dbReference type="AlphaFoldDB" id="A0A2T7P6K4"/>
<keyword evidence="2" id="KW-1133">Transmembrane helix</keyword>
<evidence type="ECO:0000256" key="1">
    <source>
        <dbReference type="SAM" id="MobiDB-lite"/>
    </source>
</evidence>
<gene>
    <name evidence="3" type="ORF">C0Q70_11620</name>
</gene>
<protein>
    <submittedName>
        <fullName evidence="3">Uncharacterized protein</fullName>
    </submittedName>
</protein>
<organism evidence="3 4">
    <name type="scientific">Pomacea canaliculata</name>
    <name type="common">Golden apple snail</name>
    <dbReference type="NCBI Taxonomy" id="400727"/>
    <lineage>
        <taxon>Eukaryota</taxon>
        <taxon>Metazoa</taxon>
        <taxon>Spiralia</taxon>
        <taxon>Lophotrochozoa</taxon>
        <taxon>Mollusca</taxon>
        <taxon>Gastropoda</taxon>
        <taxon>Caenogastropoda</taxon>
        <taxon>Architaenioglossa</taxon>
        <taxon>Ampullarioidea</taxon>
        <taxon>Ampullariidae</taxon>
        <taxon>Pomacea</taxon>
    </lineage>
</organism>
<accession>A0A2T7P6K4</accession>
<keyword evidence="2" id="KW-0472">Membrane</keyword>
<dbReference type="EMBL" id="PZQS01000006">
    <property type="protein sequence ID" value="PVD29023.1"/>
    <property type="molecule type" value="Genomic_DNA"/>
</dbReference>
<feature type="transmembrane region" description="Helical" evidence="2">
    <location>
        <begin position="6"/>
        <end position="28"/>
    </location>
</feature>
<proteinExistence type="predicted"/>
<evidence type="ECO:0000256" key="2">
    <source>
        <dbReference type="SAM" id="Phobius"/>
    </source>
</evidence>
<keyword evidence="2" id="KW-0812">Transmembrane</keyword>